<evidence type="ECO:0000313" key="3">
    <source>
        <dbReference type="Proteomes" id="UP001302126"/>
    </source>
</evidence>
<protein>
    <recommendedName>
        <fullName evidence="1">Heterokaryon incompatibility domain-containing protein</fullName>
    </recommendedName>
</protein>
<keyword evidence="3" id="KW-1185">Reference proteome</keyword>
<comment type="caution">
    <text evidence="2">The sequence shown here is derived from an EMBL/GenBank/DDBJ whole genome shotgun (WGS) entry which is preliminary data.</text>
</comment>
<feature type="domain" description="Heterokaryon incompatibility" evidence="1">
    <location>
        <begin position="62"/>
        <end position="144"/>
    </location>
</feature>
<gene>
    <name evidence="2" type="ORF">QBC35DRAFT_511705</name>
</gene>
<dbReference type="InterPro" id="IPR010730">
    <property type="entry name" value="HET"/>
</dbReference>
<accession>A0AAN6X2W3</accession>
<dbReference type="PANTHER" id="PTHR33112">
    <property type="entry name" value="DOMAIN PROTEIN, PUTATIVE-RELATED"/>
    <property type="match status" value="1"/>
</dbReference>
<evidence type="ECO:0000259" key="1">
    <source>
        <dbReference type="Pfam" id="PF06985"/>
    </source>
</evidence>
<reference evidence="2" key="1">
    <citation type="journal article" date="2023" name="Mol. Phylogenet. Evol.">
        <title>Genome-scale phylogeny and comparative genomics of the fungal order Sordariales.</title>
        <authorList>
            <person name="Hensen N."/>
            <person name="Bonometti L."/>
            <person name="Westerberg I."/>
            <person name="Brannstrom I.O."/>
            <person name="Guillou S."/>
            <person name="Cros-Aarteil S."/>
            <person name="Calhoun S."/>
            <person name="Haridas S."/>
            <person name="Kuo A."/>
            <person name="Mondo S."/>
            <person name="Pangilinan J."/>
            <person name="Riley R."/>
            <person name="LaButti K."/>
            <person name="Andreopoulos B."/>
            <person name="Lipzen A."/>
            <person name="Chen C."/>
            <person name="Yan M."/>
            <person name="Daum C."/>
            <person name="Ng V."/>
            <person name="Clum A."/>
            <person name="Steindorff A."/>
            <person name="Ohm R.A."/>
            <person name="Martin F."/>
            <person name="Silar P."/>
            <person name="Natvig D.O."/>
            <person name="Lalanne C."/>
            <person name="Gautier V."/>
            <person name="Ament-Velasquez S.L."/>
            <person name="Kruys A."/>
            <person name="Hutchinson M.I."/>
            <person name="Powell A.J."/>
            <person name="Barry K."/>
            <person name="Miller A.N."/>
            <person name="Grigoriev I.V."/>
            <person name="Debuchy R."/>
            <person name="Gladieux P."/>
            <person name="Hiltunen Thoren M."/>
            <person name="Johannesson H."/>
        </authorList>
    </citation>
    <scope>NUCLEOTIDE SEQUENCE</scope>
    <source>
        <strain evidence="2">PSN309</strain>
    </source>
</reference>
<organism evidence="2 3">
    <name type="scientific">Podospora australis</name>
    <dbReference type="NCBI Taxonomy" id="1536484"/>
    <lineage>
        <taxon>Eukaryota</taxon>
        <taxon>Fungi</taxon>
        <taxon>Dikarya</taxon>
        <taxon>Ascomycota</taxon>
        <taxon>Pezizomycotina</taxon>
        <taxon>Sordariomycetes</taxon>
        <taxon>Sordariomycetidae</taxon>
        <taxon>Sordariales</taxon>
        <taxon>Podosporaceae</taxon>
        <taxon>Podospora</taxon>
    </lineage>
</organism>
<name>A0AAN6X2W3_9PEZI</name>
<dbReference type="PANTHER" id="PTHR33112:SF16">
    <property type="entry name" value="HETEROKARYON INCOMPATIBILITY DOMAIN-CONTAINING PROTEIN"/>
    <property type="match status" value="1"/>
</dbReference>
<reference evidence="2" key="2">
    <citation type="submission" date="2023-05" db="EMBL/GenBank/DDBJ databases">
        <authorList>
            <consortium name="Lawrence Berkeley National Laboratory"/>
            <person name="Steindorff A."/>
            <person name="Hensen N."/>
            <person name="Bonometti L."/>
            <person name="Westerberg I."/>
            <person name="Brannstrom I.O."/>
            <person name="Guillou S."/>
            <person name="Cros-Aarteil S."/>
            <person name="Calhoun S."/>
            <person name="Haridas S."/>
            <person name="Kuo A."/>
            <person name="Mondo S."/>
            <person name="Pangilinan J."/>
            <person name="Riley R."/>
            <person name="Labutti K."/>
            <person name="Andreopoulos B."/>
            <person name="Lipzen A."/>
            <person name="Chen C."/>
            <person name="Yanf M."/>
            <person name="Daum C."/>
            <person name="Ng V."/>
            <person name="Clum A."/>
            <person name="Ohm R."/>
            <person name="Martin F."/>
            <person name="Silar P."/>
            <person name="Natvig D."/>
            <person name="Lalanne C."/>
            <person name="Gautier V."/>
            <person name="Ament-Velasquez S.L."/>
            <person name="Kruys A."/>
            <person name="Hutchinson M.I."/>
            <person name="Powell A.J."/>
            <person name="Barry K."/>
            <person name="Miller A.N."/>
            <person name="Grigoriev I.V."/>
            <person name="Debuchy R."/>
            <person name="Gladieux P."/>
            <person name="Thoren M.H."/>
            <person name="Johannesson H."/>
        </authorList>
    </citation>
    <scope>NUCLEOTIDE SEQUENCE</scope>
    <source>
        <strain evidence="2">PSN309</strain>
    </source>
</reference>
<dbReference type="EMBL" id="MU864353">
    <property type="protein sequence ID" value="KAK4192854.1"/>
    <property type="molecule type" value="Genomic_DNA"/>
</dbReference>
<dbReference type="AlphaFoldDB" id="A0AAN6X2W3"/>
<sequence length="467" mass="53169">MLGIEQTKNVRIISSDSLPQDDPYLTLSHRWGNPPGILLQNDTIYLLRDDISPYLLDSEEAAVEKTEDIMQMDNVYTNSTLNIMAAEGQVHNGLVFDRDILSVNPCRAHVSVNGVGESVTLQAFSSERYLSGGPLYERGWVFQERALAPRIVHFTKNQVYWECHELEASEVLPKGLPNRSLRRFNTALMDPNSSSKQLYENWLAVISHYSDTSLTFGDDRLLAISALAKRYWSAMQFDPSDYSAGIWKGGLPLSLLWWQEHQDTNLYSERAATTNSITTETQLAPSWSWASSLGEIWYVAPGYKEATAEIVDIHIDRVSQNFFDGTYSCRIRLRGSVCKFHRRFRDGAPWIRISENTEFRELYDLTLVKSRCISISWDTSRRSPACFLLHIATERYHMEDGPMERGIILQRTPDCGVYTRVGSFIISDTSEYAGSELEDAFCGRLDTLDAGDYHERDSDGKYVIDII</sequence>
<dbReference type="Pfam" id="PF06985">
    <property type="entry name" value="HET"/>
    <property type="match status" value="1"/>
</dbReference>
<proteinExistence type="predicted"/>
<dbReference type="Proteomes" id="UP001302126">
    <property type="component" value="Unassembled WGS sequence"/>
</dbReference>
<evidence type="ECO:0000313" key="2">
    <source>
        <dbReference type="EMBL" id="KAK4192854.1"/>
    </source>
</evidence>